<accession>A0A1I8BDE5</accession>
<evidence type="ECO:0000256" key="1">
    <source>
        <dbReference type="SAM" id="MobiDB-lite"/>
    </source>
</evidence>
<evidence type="ECO:0000313" key="2">
    <source>
        <dbReference type="Proteomes" id="UP000095281"/>
    </source>
</evidence>
<dbReference type="AlphaFoldDB" id="A0A1I8BDE5"/>
<proteinExistence type="predicted"/>
<keyword evidence="2" id="KW-1185">Reference proteome</keyword>
<protein>
    <submittedName>
        <fullName evidence="3">Uncharacterized protein</fullName>
    </submittedName>
</protein>
<evidence type="ECO:0000313" key="3">
    <source>
        <dbReference type="WBParaSite" id="MhA1_Contig194.frz3.gene44"/>
    </source>
</evidence>
<feature type="region of interest" description="Disordered" evidence="1">
    <location>
        <begin position="1"/>
        <end position="27"/>
    </location>
</feature>
<name>A0A1I8BDE5_MELHA</name>
<dbReference type="Proteomes" id="UP000095281">
    <property type="component" value="Unplaced"/>
</dbReference>
<reference evidence="3" key="1">
    <citation type="submission" date="2016-11" db="UniProtKB">
        <authorList>
            <consortium name="WormBaseParasite"/>
        </authorList>
    </citation>
    <scope>IDENTIFICATION</scope>
</reference>
<dbReference type="WBParaSite" id="MhA1_Contig194.frz3.gene44">
    <property type="protein sequence ID" value="MhA1_Contig194.frz3.gene44"/>
    <property type="gene ID" value="MhA1_Contig194.frz3.gene44"/>
</dbReference>
<organism evidence="2 3">
    <name type="scientific">Meloidogyne hapla</name>
    <name type="common">Root-knot nematode worm</name>
    <dbReference type="NCBI Taxonomy" id="6305"/>
    <lineage>
        <taxon>Eukaryota</taxon>
        <taxon>Metazoa</taxon>
        <taxon>Ecdysozoa</taxon>
        <taxon>Nematoda</taxon>
        <taxon>Chromadorea</taxon>
        <taxon>Rhabditida</taxon>
        <taxon>Tylenchina</taxon>
        <taxon>Tylenchomorpha</taxon>
        <taxon>Tylenchoidea</taxon>
        <taxon>Meloidogynidae</taxon>
        <taxon>Meloidogyninae</taxon>
        <taxon>Meloidogyne</taxon>
    </lineage>
</organism>
<feature type="region of interest" description="Disordered" evidence="1">
    <location>
        <begin position="51"/>
        <end position="105"/>
    </location>
</feature>
<sequence length="121" mass="13617">MDNLSSLGNLRKRMRQTPSPLHCPPTKKRGFLIDQLLEDKPMVTVDLANNLKLPMSPTGTNPISLKRGRKGGKADNFPETERKSAAAIESPPLDDYNWLPARPNSSSLSYLKCELENREIW</sequence>